<dbReference type="EMBL" id="CP010835">
    <property type="protein sequence ID" value="AMM54843.1"/>
    <property type="molecule type" value="Genomic_DNA"/>
</dbReference>
<organism evidence="1 2">
    <name type="scientific">Pyrococcus kukulkanii</name>
    <dbReference type="NCBI Taxonomy" id="1609559"/>
    <lineage>
        <taxon>Archaea</taxon>
        <taxon>Methanobacteriati</taxon>
        <taxon>Methanobacteriota</taxon>
        <taxon>Thermococci</taxon>
        <taxon>Thermococcales</taxon>
        <taxon>Thermococcaceae</taxon>
        <taxon>Pyrococcus</taxon>
    </lineage>
</organism>
<dbReference type="KEGG" id="pyc:TQ32_10360"/>
<dbReference type="PATRIC" id="fig|1609559.3.peg.2133"/>
<evidence type="ECO:0000313" key="2">
    <source>
        <dbReference type="Proteomes" id="UP000070587"/>
    </source>
</evidence>
<sequence>MINLIDQFGLHPSTVILDPNQYTNFVGDVLLMYYNYRNLNVVHNKTSSQESALQFVDILSNAFFKFKEFKRRDIFDIIQKFWSIREKFCTTGLSKENIIGYYQWESLQRNEIIISRGLTARKGPQLLLSQQETTASGDPYELLPLILLVYYCDYCVLEIFKLLLN</sequence>
<dbReference type="Proteomes" id="UP000070587">
    <property type="component" value="Chromosome"/>
</dbReference>
<gene>
    <name evidence="1" type="ORF">TQ32_10360</name>
</gene>
<evidence type="ECO:0000313" key="1">
    <source>
        <dbReference type="EMBL" id="AMM54843.1"/>
    </source>
</evidence>
<dbReference type="AlphaFoldDB" id="A0A127BBZ4"/>
<reference evidence="1 2" key="2">
    <citation type="journal article" date="2016" name="Int. J. Syst. Evol. Microbiol.">
        <title>Pyrococcus kukulkanii sp. nov., a hyperthermophilic, piezophilic archaeon isolated from a deep-sea hydrothermal vent.</title>
        <authorList>
            <person name="Callac N."/>
            <person name="Oger P."/>
            <person name="Lesongeur F."/>
            <person name="Rattray J.E."/>
            <person name="Vannier P."/>
            <person name="Michoud G."/>
            <person name="Beauverger M."/>
            <person name="Gayet N."/>
            <person name="Rouxel O."/>
            <person name="Jebbar M."/>
            <person name="Godfroy A."/>
        </authorList>
    </citation>
    <scope>NUCLEOTIDE SEQUENCE [LARGE SCALE GENOMIC DNA]</scope>
    <source>
        <strain evidence="1 2">NCB100</strain>
    </source>
</reference>
<dbReference type="STRING" id="1609559.TQ32_10360"/>
<reference evidence="2" key="1">
    <citation type="submission" date="2015-02" db="EMBL/GenBank/DDBJ databases">
        <title>Pyrococcus kukulkanii sp. nov., a novel hyperthermophilic archaeon isolated from a deep-sea hydrothermal vent at the Guaymas Basin.</title>
        <authorList>
            <person name="Oger P.M."/>
            <person name="Callac N."/>
            <person name="Jebbar M."/>
            <person name="Godfroy A."/>
        </authorList>
    </citation>
    <scope>NUCLEOTIDE SEQUENCE [LARGE SCALE GENOMIC DNA]</scope>
    <source>
        <strain evidence="2">NCB100</strain>
    </source>
</reference>
<accession>A0A127BBZ4</accession>
<protein>
    <submittedName>
        <fullName evidence="1">Uncharacterized protein</fullName>
    </submittedName>
</protein>
<name>A0A127BBZ4_9EURY</name>
<proteinExistence type="predicted"/>